<organism evidence="3 4">
    <name type="scientific">Nocardioides euryhalodurans</name>
    <dbReference type="NCBI Taxonomy" id="2518370"/>
    <lineage>
        <taxon>Bacteria</taxon>
        <taxon>Bacillati</taxon>
        <taxon>Actinomycetota</taxon>
        <taxon>Actinomycetes</taxon>
        <taxon>Propionibacteriales</taxon>
        <taxon>Nocardioidaceae</taxon>
        <taxon>Nocardioides</taxon>
    </lineage>
</organism>
<name>A0A4P7GM61_9ACTN</name>
<dbReference type="PANTHER" id="PTHR30024">
    <property type="entry name" value="ALIPHATIC SULFONATES-BINDING PROTEIN-RELATED"/>
    <property type="match status" value="1"/>
</dbReference>
<dbReference type="EMBL" id="CP038267">
    <property type="protein sequence ID" value="QBR93093.1"/>
    <property type="molecule type" value="Genomic_DNA"/>
</dbReference>
<keyword evidence="1" id="KW-0732">Signal</keyword>
<dbReference type="Proteomes" id="UP000294894">
    <property type="component" value="Chromosome"/>
</dbReference>
<dbReference type="RefSeq" id="WP_135078167.1">
    <property type="nucleotide sequence ID" value="NZ_CP038267.1"/>
</dbReference>
<dbReference type="AlphaFoldDB" id="A0A4P7GM61"/>
<reference evidence="3 4" key="1">
    <citation type="submission" date="2019-03" db="EMBL/GenBank/DDBJ databases">
        <title>Three New Species of Nocardioides, Nocardioides euryhalodurans sp. nov., Nocardioides seonyuensis sp. nov. and Nocardioides eburneoflavus sp. nov., Iolated from Soil.</title>
        <authorList>
            <person name="Roh S.G."/>
            <person name="Lee C."/>
            <person name="Kim M.-K."/>
            <person name="Kim S.B."/>
        </authorList>
    </citation>
    <scope>NUCLEOTIDE SEQUENCE [LARGE SCALE GENOMIC DNA]</scope>
    <source>
        <strain evidence="3 4">MMS17-SY117</strain>
    </source>
</reference>
<feature type="signal peptide" evidence="1">
    <location>
        <begin position="1"/>
        <end position="26"/>
    </location>
</feature>
<dbReference type="SUPFAM" id="SSF53850">
    <property type="entry name" value="Periplasmic binding protein-like II"/>
    <property type="match status" value="1"/>
</dbReference>
<evidence type="ECO:0000313" key="3">
    <source>
        <dbReference type="EMBL" id="QBR93093.1"/>
    </source>
</evidence>
<evidence type="ECO:0000256" key="1">
    <source>
        <dbReference type="SAM" id="SignalP"/>
    </source>
</evidence>
<dbReference type="Gene3D" id="3.40.190.10">
    <property type="entry name" value="Periplasmic binding protein-like II"/>
    <property type="match status" value="2"/>
</dbReference>
<feature type="domain" description="SsuA/THI5-like" evidence="2">
    <location>
        <begin position="53"/>
        <end position="261"/>
    </location>
</feature>
<gene>
    <name evidence="3" type="ORF">EXE57_13060</name>
</gene>
<protein>
    <submittedName>
        <fullName evidence="3">ABC transporter substrate-binding protein</fullName>
    </submittedName>
</protein>
<dbReference type="InterPro" id="IPR015168">
    <property type="entry name" value="SsuA/THI5"/>
</dbReference>
<dbReference type="PROSITE" id="PS51257">
    <property type="entry name" value="PROKAR_LIPOPROTEIN"/>
    <property type="match status" value="1"/>
</dbReference>
<dbReference type="OrthoDB" id="8877897at2"/>
<sequence length="347" mass="37249">MSRARPPWLVAAVLCLGLLTGCQALGAPGERPTEQAMTIRYHSGPGLMNHLELADALGYLEGTGIELDYEGPVAGGPEILRSVATDQTDLGVGPFQGATARVVSTGVDLTAVAATYGSNRAEGRTFDVVTLDDGGLDDARDLIGGKVAVNTLGANAEAILDTWFAQEGLTQDEIDDVALVPLPGINQEAALREGQVDAALMNGAARDFAMKHGNLRSLVRDVDLVGDYNGGSYVLRDSFIEAHPELTRTLVGVLVRAIRFEQAHSLAETRQVFARWLEEHGRSDELPVLESWQGNGIATPGGVLRDEDFELWTDWLEAEGQIDVDDLSIPDLYTNEFNPAAGERSNR</sequence>
<proteinExistence type="predicted"/>
<dbReference type="KEGG" id="noy:EXE57_13060"/>
<feature type="chain" id="PRO_5020537179" evidence="1">
    <location>
        <begin position="27"/>
        <end position="347"/>
    </location>
</feature>
<evidence type="ECO:0000259" key="2">
    <source>
        <dbReference type="Pfam" id="PF09084"/>
    </source>
</evidence>
<keyword evidence="4" id="KW-1185">Reference proteome</keyword>
<accession>A0A4P7GM61</accession>
<dbReference type="PANTHER" id="PTHR30024:SF42">
    <property type="entry name" value="ALIPHATIC SULFONATES-BINDING PROTEIN-RELATED"/>
    <property type="match status" value="1"/>
</dbReference>
<evidence type="ECO:0000313" key="4">
    <source>
        <dbReference type="Proteomes" id="UP000294894"/>
    </source>
</evidence>
<dbReference type="Pfam" id="PF09084">
    <property type="entry name" value="NMT1"/>
    <property type="match status" value="1"/>
</dbReference>